<feature type="binding site" evidence="7">
    <location>
        <position position="14"/>
    </location>
    <ligand>
        <name>ATP</name>
        <dbReference type="ChEBI" id="CHEBI:30616"/>
    </ligand>
</feature>
<keyword evidence="6 7" id="KW-0067">ATP-binding</keyword>
<feature type="binding site" evidence="7">
    <location>
        <position position="13"/>
    </location>
    <ligand>
        <name>ATP</name>
        <dbReference type="ChEBI" id="CHEBI:30616"/>
    </ligand>
</feature>
<comment type="caution">
    <text evidence="7">Lacks conserved residue(s) required for the propagation of feature annotation.</text>
</comment>
<feature type="binding site" evidence="7">
    <location>
        <position position="12"/>
    </location>
    <ligand>
        <name>ATP</name>
        <dbReference type="ChEBI" id="CHEBI:30616"/>
    </ligand>
</feature>
<feature type="binding site" evidence="7">
    <location>
        <position position="10"/>
    </location>
    <ligand>
        <name>ATP</name>
        <dbReference type="ChEBI" id="CHEBI:30616"/>
    </ligand>
</feature>
<evidence type="ECO:0000256" key="2">
    <source>
        <dbReference type="ARBA" id="ARBA00022552"/>
    </source>
</evidence>
<dbReference type="GO" id="GO:0042274">
    <property type="term" value="P:ribosomal small subunit biogenesis"/>
    <property type="evidence" value="ECO:0007669"/>
    <property type="project" value="UniProtKB-UniRule"/>
</dbReference>
<dbReference type="GO" id="GO:0005524">
    <property type="term" value="F:ATP binding"/>
    <property type="evidence" value="ECO:0007669"/>
    <property type="project" value="UniProtKB-UniRule"/>
</dbReference>
<reference evidence="8 9" key="1">
    <citation type="journal article" date="2011" name="Appl. Environ. Microbiol.">
        <title>Methanogenic archaea isolated from Taiwan's Chelungpu fault.</title>
        <authorList>
            <person name="Wu S.Y."/>
            <person name="Lai M.C."/>
        </authorList>
    </citation>
    <scope>NUCLEOTIDE SEQUENCE [LARGE SCALE GENOMIC DNA]</scope>
    <source>
        <strain evidence="8 9">St545Mb</strain>
    </source>
</reference>
<dbReference type="EC" id="2.7.4.3" evidence="7"/>
<dbReference type="Pfam" id="PF13238">
    <property type="entry name" value="AAA_18"/>
    <property type="match status" value="1"/>
</dbReference>
<evidence type="ECO:0000256" key="5">
    <source>
        <dbReference type="ARBA" id="ARBA00022777"/>
    </source>
</evidence>
<organism evidence="8 9">
    <name type="scientific">Methanolobus chelungpuianus</name>
    <dbReference type="NCBI Taxonomy" id="502115"/>
    <lineage>
        <taxon>Archaea</taxon>
        <taxon>Methanobacteriati</taxon>
        <taxon>Methanobacteriota</taxon>
        <taxon>Stenosarchaea group</taxon>
        <taxon>Methanomicrobia</taxon>
        <taxon>Methanosarcinales</taxon>
        <taxon>Methanosarcinaceae</taxon>
        <taxon>Methanolobus</taxon>
    </lineage>
</organism>
<dbReference type="RefSeq" id="WP_256622365.1">
    <property type="nucleotide sequence ID" value="NZ_JTEO01000004.1"/>
</dbReference>
<feature type="region of interest" description="LID" evidence="7">
    <location>
        <begin position="102"/>
        <end position="112"/>
    </location>
</feature>
<keyword evidence="4 7" id="KW-0547">Nucleotide-binding</keyword>
<accession>A0AAE3HAH7</accession>
<sequence>MLIGITGTPGTGKTAVTSLLESRTPYRVIHLNELIKEEKLYSEVDTERDCVVADMDLVERRVWEMADPNNITVLDSHLSHHIANSAIVLRTKPDVLRARLQKRKYSAEKVQENLEAEALDIILCEAVDWCDNVFEIDTTSQSLERTFDDVVAILEGLAAGQEDKLAARYRPGSVDWSEDFFDQA</sequence>
<dbReference type="InterPro" id="IPR027417">
    <property type="entry name" value="P-loop_NTPase"/>
</dbReference>
<name>A0AAE3HAH7_9EURY</name>
<evidence type="ECO:0000313" key="9">
    <source>
        <dbReference type="Proteomes" id="UP001206983"/>
    </source>
</evidence>
<keyword evidence="1 7" id="KW-0690">Ribosome biogenesis</keyword>
<comment type="similarity">
    <text evidence="7">Belongs to the adenylate kinase family. AK6 subfamily.</text>
</comment>
<dbReference type="GO" id="GO:0004017">
    <property type="term" value="F:AMP kinase activity"/>
    <property type="evidence" value="ECO:0007669"/>
    <property type="project" value="UniProtKB-UniRule"/>
</dbReference>
<dbReference type="InterPro" id="IPR020618">
    <property type="entry name" value="Adenyl_kinase_AK6"/>
</dbReference>
<comment type="catalytic activity">
    <reaction evidence="7">
        <text>AMP + ATP = 2 ADP</text>
        <dbReference type="Rhea" id="RHEA:12973"/>
        <dbReference type="ChEBI" id="CHEBI:30616"/>
        <dbReference type="ChEBI" id="CHEBI:456215"/>
        <dbReference type="ChEBI" id="CHEBI:456216"/>
        <dbReference type="EC" id="2.7.4.3"/>
    </reaction>
</comment>
<comment type="caution">
    <text evidence="8">The sequence shown here is derived from an EMBL/GenBank/DDBJ whole genome shotgun (WGS) entry which is preliminary data.</text>
</comment>
<comment type="catalytic activity">
    <reaction evidence="7">
        <text>ATP + H2O = ADP + phosphate + H(+)</text>
        <dbReference type="Rhea" id="RHEA:13065"/>
        <dbReference type="ChEBI" id="CHEBI:15377"/>
        <dbReference type="ChEBI" id="CHEBI:15378"/>
        <dbReference type="ChEBI" id="CHEBI:30616"/>
        <dbReference type="ChEBI" id="CHEBI:43474"/>
        <dbReference type="ChEBI" id="CHEBI:456216"/>
    </reaction>
</comment>
<dbReference type="PANTHER" id="PTHR12595:SF0">
    <property type="entry name" value="ADENYLATE KINASE ISOENZYME 6"/>
    <property type="match status" value="1"/>
</dbReference>
<keyword evidence="2 7" id="KW-0698">rRNA processing</keyword>
<comment type="subunit">
    <text evidence="7">Interacts with uS11. Not a structural component of 40S pre-ribosomes, but transiently interacts with them by binding to uS11.</text>
</comment>
<dbReference type="GO" id="GO:0006364">
    <property type="term" value="P:rRNA processing"/>
    <property type="evidence" value="ECO:0007669"/>
    <property type="project" value="UniProtKB-KW"/>
</dbReference>
<keyword evidence="3 7" id="KW-0808">Transferase</keyword>
<evidence type="ECO:0000256" key="6">
    <source>
        <dbReference type="ARBA" id="ARBA00022840"/>
    </source>
</evidence>
<evidence type="ECO:0000256" key="7">
    <source>
        <dbReference type="HAMAP-Rule" id="MF_00039"/>
    </source>
</evidence>
<keyword evidence="5 7" id="KW-0418">Kinase</keyword>
<comment type="function">
    <text evidence="7">Broad-specificity nucleoside monophosphate (NMP) kinase that catalyzes the reversible transfer of the terminal phosphate group between nucleoside triphosphates and monophosphates. Has also ATPase activity. Involved in the late maturation steps of the 30S ribosomal particles, specifically 16S rRNA maturation. While NMP activity is not required for ribosome maturation, ATPase activity is. Associates transiently with small ribosomal subunit protein uS11. ATP hydrolysis breaks the interaction with uS11. May temporarily remove uS11 from the ribosome to enable a conformational change of the ribosomal RNA that is needed for the final maturation step of the small ribosomal subunit.</text>
</comment>
<feature type="binding site" evidence="7">
    <location>
        <position position="103"/>
    </location>
    <ligand>
        <name>ATP</name>
        <dbReference type="ChEBI" id="CHEBI:30616"/>
    </ligand>
</feature>
<dbReference type="HAMAP" id="MF_00039">
    <property type="entry name" value="Adenylate_kinase_AK6"/>
    <property type="match status" value="1"/>
</dbReference>
<gene>
    <name evidence="8" type="ORF">PV02_05370</name>
</gene>
<evidence type="ECO:0000313" key="8">
    <source>
        <dbReference type="EMBL" id="MCQ6962568.1"/>
    </source>
</evidence>
<keyword evidence="9" id="KW-1185">Reference proteome</keyword>
<dbReference type="EMBL" id="JTEO01000004">
    <property type="protein sequence ID" value="MCQ6962568.1"/>
    <property type="molecule type" value="Genomic_DNA"/>
</dbReference>
<dbReference type="Gene3D" id="3.40.50.300">
    <property type="entry name" value="P-loop containing nucleotide triphosphate hydrolases"/>
    <property type="match status" value="1"/>
</dbReference>
<evidence type="ECO:0000256" key="4">
    <source>
        <dbReference type="ARBA" id="ARBA00022741"/>
    </source>
</evidence>
<dbReference type="SUPFAM" id="SSF52540">
    <property type="entry name" value="P-loop containing nucleoside triphosphate hydrolases"/>
    <property type="match status" value="1"/>
</dbReference>
<protein>
    <recommendedName>
        <fullName evidence="7">Putative adenylate kinase</fullName>
        <shortName evidence="7">AK</shortName>
        <ecNumber evidence="7">2.7.4.3</ecNumber>
    </recommendedName>
    <alternativeName>
        <fullName evidence="7">ATP-AMP transphosphorylase</fullName>
    </alternativeName>
</protein>
<dbReference type="PANTHER" id="PTHR12595">
    <property type="entry name" value="POS9-ACTIVATING FACTOR FAP7-RELATED"/>
    <property type="match status" value="1"/>
</dbReference>
<dbReference type="GO" id="GO:0016887">
    <property type="term" value="F:ATP hydrolysis activity"/>
    <property type="evidence" value="ECO:0007669"/>
    <property type="project" value="InterPro"/>
</dbReference>
<evidence type="ECO:0000256" key="1">
    <source>
        <dbReference type="ARBA" id="ARBA00022517"/>
    </source>
</evidence>
<dbReference type="AlphaFoldDB" id="A0AAE3HAH7"/>
<evidence type="ECO:0000256" key="3">
    <source>
        <dbReference type="ARBA" id="ARBA00022679"/>
    </source>
</evidence>
<proteinExistence type="inferred from homology"/>
<dbReference type="Proteomes" id="UP001206983">
    <property type="component" value="Unassembled WGS sequence"/>
</dbReference>